<organism evidence="2 3">
    <name type="scientific">Amborella trichopoda</name>
    <dbReference type="NCBI Taxonomy" id="13333"/>
    <lineage>
        <taxon>Eukaryota</taxon>
        <taxon>Viridiplantae</taxon>
        <taxon>Streptophyta</taxon>
        <taxon>Embryophyta</taxon>
        <taxon>Tracheophyta</taxon>
        <taxon>Spermatophyta</taxon>
        <taxon>Magnoliopsida</taxon>
        <taxon>Amborellales</taxon>
        <taxon>Amborellaceae</taxon>
        <taxon>Amborella</taxon>
    </lineage>
</organism>
<name>W1P4B1_AMBTC</name>
<dbReference type="Pfam" id="PF03181">
    <property type="entry name" value="BURP"/>
    <property type="match status" value="1"/>
</dbReference>
<feature type="domain" description="BURP" evidence="1">
    <location>
        <begin position="1"/>
        <end position="110"/>
    </location>
</feature>
<dbReference type="PANTHER" id="PTHR31236:SF32">
    <property type="entry name" value="BURP DOMAIN PROTEIN USPL1-LIKE"/>
    <property type="match status" value="1"/>
</dbReference>
<dbReference type="HOGENOM" id="CLU_011822_4_0_1"/>
<dbReference type="PANTHER" id="PTHR31236">
    <property type="entry name" value="BURP DOMAIN PROTEIN USPL1-LIKE"/>
    <property type="match status" value="1"/>
</dbReference>
<dbReference type="PROSITE" id="PS51277">
    <property type="entry name" value="BURP"/>
    <property type="match status" value="1"/>
</dbReference>
<gene>
    <name evidence="2" type="ORF">AMTR_s00076p00166240</name>
</gene>
<accession>W1P4B1</accession>
<proteinExistence type="predicted"/>
<dbReference type="EMBL" id="KI394182">
    <property type="protein sequence ID" value="ERN04697.1"/>
    <property type="molecule type" value="Genomic_DNA"/>
</dbReference>
<dbReference type="InterPro" id="IPR044816">
    <property type="entry name" value="BURP"/>
</dbReference>
<dbReference type="AlphaFoldDB" id="W1P4B1"/>
<evidence type="ECO:0000313" key="2">
    <source>
        <dbReference type="EMBL" id="ERN04697.1"/>
    </source>
</evidence>
<protein>
    <recommendedName>
        <fullName evidence="1">BURP domain-containing protein</fullName>
    </recommendedName>
</protein>
<dbReference type="SMART" id="SM01045">
    <property type="entry name" value="BURP"/>
    <property type="match status" value="1"/>
</dbReference>
<dbReference type="OMA" id="CHAIHNT"/>
<dbReference type="InterPro" id="IPR004873">
    <property type="entry name" value="BURP_dom"/>
</dbReference>
<sequence>MQHKRIHSPLVQDCIVKEIYVQMTLPSLVVCHTVPYPYNVFYCHEVIKVKAFKVMLKGENGNKVDVVAAFHVDTFDWDTNHVSIKVRDSKPGGEPVFHFLPQDNMVWLVKSL</sequence>
<dbReference type="Gramene" id="ERN04697">
    <property type="protein sequence ID" value="ERN04697"/>
    <property type="gene ID" value="AMTR_s00076p00166240"/>
</dbReference>
<dbReference type="Proteomes" id="UP000017836">
    <property type="component" value="Unassembled WGS sequence"/>
</dbReference>
<evidence type="ECO:0000313" key="3">
    <source>
        <dbReference type="Proteomes" id="UP000017836"/>
    </source>
</evidence>
<evidence type="ECO:0000259" key="1">
    <source>
        <dbReference type="PROSITE" id="PS51277"/>
    </source>
</evidence>
<reference evidence="3" key="1">
    <citation type="journal article" date="2013" name="Science">
        <title>The Amborella genome and the evolution of flowering plants.</title>
        <authorList>
            <consortium name="Amborella Genome Project"/>
        </authorList>
    </citation>
    <scope>NUCLEOTIDE SEQUENCE [LARGE SCALE GENOMIC DNA]</scope>
</reference>
<keyword evidence="3" id="KW-1185">Reference proteome</keyword>